<dbReference type="SUPFAM" id="SSF53649">
    <property type="entry name" value="Alkaline phosphatase-like"/>
    <property type="match status" value="1"/>
</dbReference>
<protein>
    <recommendedName>
        <fullName evidence="3">Alkaline phosphatase family protein</fullName>
    </recommendedName>
</protein>
<sequence length="376" mass="39254">MVPTGLGDGPHLAAVLTSSLAAMRSEQNELRLPPARSFVVVLVDGLGMSSLRARSGHARVLSSAIGKWSTARTGGPTTTAAAITSLTTGAAPGRHGVVGYSVLDPATDRLVNQLSGWGGTVDPAVWQRCPTLFETADVRSVVVGGRRYSDSGFTAAALRGAEYVPVDGIAERFGAAAELTSSADPTVVYLYVPELDMAAHAGGTQSDRYLAGLEAVDAAVASGDRALAPGVGMLVTADHGMVDVSADRHVLIDERPGLVDGVRHVGGDPRLLHLYLEPDLPLHAAEGLAERWRDAEGHRAWVFTRAEAVAAGVFGPVDDEVLPRIGDILVGAREPIAYYDARTASASSRAMVGQHGSFTAAEREVPLLRFGAARRG</sequence>
<dbReference type="GO" id="GO:0016787">
    <property type="term" value="F:hydrolase activity"/>
    <property type="evidence" value="ECO:0007669"/>
    <property type="project" value="UniProtKB-ARBA"/>
</dbReference>
<name>A0A2V1HQS7_9MICO</name>
<evidence type="ECO:0008006" key="3">
    <source>
        <dbReference type="Google" id="ProtNLM"/>
    </source>
</evidence>
<reference evidence="1 2" key="1">
    <citation type="submission" date="2018-05" db="EMBL/GenBank/DDBJ databases">
        <title>Amnibacterium sp. M8JJ-5, whole genome shotgun sequence.</title>
        <authorList>
            <person name="Tuo L."/>
        </authorList>
    </citation>
    <scope>NUCLEOTIDE SEQUENCE [LARGE SCALE GENOMIC DNA]</scope>
    <source>
        <strain evidence="1 2">M8JJ-5</strain>
    </source>
</reference>
<evidence type="ECO:0000313" key="1">
    <source>
        <dbReference type="EMBL" id="PVZ94895.1"/>
    </source>
</evidence>
<organism evidence="1 2">
    <name type="scientific">Amnibacterium flavum</name>
    <dbReference type="NCBI Taxonomy" id="2173173"/>
    <lineage>
        <taxon>Bacteria</taxon>
        <taxon>Bacillati</taxon>
        <taxon>Actinomycetota</taxon>
        <taxon>Actinomycetes</taxon>
        <taxon>Micrococcales</taxon>
        <taxon>Microbacteriaceae</taxon>
        <taxon>Amnibacterium</taxon>
    </lineage>
</organism>
<evidence type="ECO:0000313" key="2">
    <source>
        <dbReference type="Proteomes" id="UP000244893"/>
    </source>
</evidence>
<dbReference type="InterPro" id="IPR017850">
    <property type="entry name" value="Alkaline_phosphatase_core_sf"/>
</dbReference>
<dbReference type="Proteomes" id="UP000244893">
    <property type="component" value="Unassembled WGS sequence"/>
</dbReference>
<gene>
    <name evidence="1" type="ORF">DDQ50_11205</name>
</gene>
<dbReference type="AlphaFoldDB" id="A0A2V1HQS7"/>
<accession>A0A2V1HQS7</accession>
<proteinExistence type="predicted"/>
<dbReference type="EMBL" id="QEOP01000002">
    <property type="protein sequence ID" value="PVZ94895.1"/>
    <property type="molecule type" value="Genomic_DNA"/>
</dbReference>
<dbReference type="Gene3D" id="3.40.720.10">
    <property type="entry name" value="Alkaline Phosphatase, subunit A"/>
    <property type="match status" value="1"/>
</dbReference>
<dbReference type="OrthoDB" id="9779267at2"/>
<dbReference type="PANTHER" id="PTHR10151:SF120">
    <property type="entry name" value="BIS(5'-ADENOSYL)-TRIPHOSPHATASE"/>
    <property type="match status" value="1"/>
</dbReference>
<comment type="caution">
    <text evidence="1">The sequence shown here is derived from an EMBL/GenBank/DDBJ whole genome shotgun (WGS) entry which is preliminary data.</text>
</comment>
<dbReference type="Pfam" id="PF01663">
    <property type="entry name" value="Phosphodiest"/>
    <property type="match status" value="1"/>
</dbReference>
<dbReference type="InterPro" id="IPR002591">
    <property type="entry name" value="Phosphodiest/P_Trfase"/>
</dbReference>
<dbReference type="PANTHER" id="PTHR10151">
    <property type="entry name" value="ECTONUCLEOTIDE PYROPHOSPHATASE/PHOSPHODIESTERASE"/>
    <property type="match status" value="1"/>
</dbReference>
<keyword evidence="2" id="KW-1185">Reference proteome</keyword>